<evidence type="ECO:0000313" key="7">
    <source>
        <dbReference type="Proteomes" id="UP000249590"/>
    </source>
</evidence>
<dbReference type="SUPFAM" id="SSF46785">
    <property type="entry name" value="Winged helix' DNA-binding domain"/>
    <property type="match status" value="1"/>
</dbReference>
<keyword evidence="1" id="KW-0805">Transcription regulation</keyword>
<protein>
    <submittedName>
        <fullName evidence="6">Transcriptional regulator</fullName>
    </submittedName>
</protein>
<dbReference type="InterPro" id="IPR050397">
    <property type="entry name" value="Env_Response_Regulators"/>
</dbReference>
<proteinExistence type="predicted"/>
<keyword evidence="2" id="KW-0238">DNA-binding</keyword>
<name>A0A8B2P035_9HYPH</name>
<sequence>MIASLSTHPASHSAFSSHATPLTRVGSHEHIFHEGAPAEAMFMIVNGVVVIYRTGIDGCRIIQDLRFKGEYVGVGYEENYSFSAIAVRPTVVRRIARAAVERAIDESPVTARRLLEALTLEQSRLSDRLMVIGSRTAIGRVAACFLDISSRSSGGAETFMVPISRSEMADYLGLTIETVSRAITRLRTLGIIALPRSDTVTIRDRAALQALAQDDGDGAARGRFCA</sequence>
<reference evidence="6 7" key="1">
    <citation type="submission" date="2018-05" db="EMBL/GenBank/DDBJ databases">
        <title>Acuticoccus sediminis sp. nov., isolated from deep-sea sediment of Indian Ocean.</title>
        <authorList>
            <person name="Liu X."/>
            <person name="Lai Q."/>
            <person name="Du Y."/>
            <person name="Sun F."/>
            <person name="Zhang X."/>
            <person name="Wang S."/>
            <person name="Shao Z."/>
        </authorList>
    </citation>
    <scope>NUCLEOTIDE SEQUENCE [LARGE SCALE GENOMIC DNA]</scope>
    <source>
        <strain evidence="6 7">PTG4-2</strain>
    </source>
</reference>
<comment type="caution">
    <text evidence="6">The sequence shown here is derived from an EMBL/GenBank/DDBJ whole genome shotgun (WGS) entry which is preliminary data.</text>
</comment>
<dbReference type="GO" id="GO:0003700">
    <property type="term" value="F:DNA-binding transcription factor activity"/>
    <property type="evidence" value="ECO:0007669"/>
    <property type="project" value="InterPro"/>
</dbReference>
<dbReference type="PANTHER" id="PTHR24567:SF75">
    <property type="entry name" value="FUMARATE AND NITRATE REDUCTION REGULATORY PROTEIN"/>
    <property type="match status" value="1"/>
</dbReference>
<dbReference type="EMBL" id="QHHQ01000001">
    <property type="protein sequence ID" value="RAI03825.1"/>
    <property type="molecule type" value="Genomic_DNA"/>
</dbReference>
<dbReference type="InterPro" id="IPR036390">
    <property type="entry name" value="WH_DNA-bd_sf"/>
</dbReference>
<dbReference type="OrthoDB" id="667966at2"/>
<dbReference type="Proteomes" id="UP000249590">
    <property type="component" value="Unassembled WGS sequence"/>
</dbReference>
<gene>
    <name evidence="6" type="ORF">DLJ53_04965</name>
</gene>
<dbReference type="Pfam" id="PF00027">
    <property type="entry name" value="cNMP_binding"/>
    <property type="match status" value="1"/>
</dbReference>
<evidence type="ECO:0000256" key="2">
    <source>
        <dbReference type="ARBA" id="ARBA00023125"/>
    </source>
</evidence>
<dbReference type="PROSITE" id="PS00042">
    <property type="entry name" value="HTH_CRP_1"/>
    <property type="match status" value="1"/>
</dbReference>
<dbReference type="SMART" id="SM00100">
    <property type="entry name" value="cNMP"/>
    <property type="match status" value="1"/>
</dbReference>
<accession>A0A8B2P035</accession>
<feature type="domain" description="HTH crp-type" evidence="5">
    <location>
        <begin position="135"/>
        <end position="206"/>
    </location>
</feature>
<dbReference type="PROSITE" id="PS51063">
    <property type="entry name" value="HTH_CRP_2"/>
    <property type="match status" value="1"/>
</dbReference>
<dbReference type="InterPro" id="IPR000595">
    <property type="entry name" value="cNMP-bd_dom"/>
</dbReference>
<dbReference type="RefSeq" id="WP_111342839.1">
    <property type="nucleotide sequence ID" value="NZ_QHHQ01000001.1"/>
</dbReference>
<evidence type="ECO:0000259" key="5">
    <source>
        <dbReference type="PROSITE" id="PS51063"/>
    </source>
</evidence>
<evidence type="ECO:0000256" key="1">
    <source>
        <dbReference type="ARBA" id="ARBA00023015"/>
    </source>
</evidence>
<dbReference type="InterPro" id="IPR012318">
    <property type="entry name" value="HTH_CRP"/>
</dbReference>
<dbReference type="CDD" id="cd00092">
    <property type="entry name" value="HTH_CRP"/>
    <property type="match status" value="1"/>
</dbReference>
<dbReference type="Pfam" id="PF13545">
    <property type="entry name" value="HTH_Crp_2"/>
    <property type="match status" value="1"/>
</dbReference>
<dbReference type="SMART" id="SM00419">
    <property type="entry name" value="HTH_CRP"/>
    <property type="match status" value="1"/>
</dbReference>
<dbReference type="InterPro" id="IPR036388">
    <property type="entry name" value="WH-like_DNA-bd_sf"/>
</dbReference>
<evidence type="ECO:0000256" key="3">
    <source>
        <dbReference type="ARBA" id="ARBA00023163"/>
    </source>
</evidence>
<evidence type="ECO:0000313" key="6">
    <source>
        <dbReference type="EMBL" id="RAI03825.1"/>
    </source>
</evidence>
<dbReference type="GO" id="GO:0003677">
    <property type="term" value="F:DNA binding"/>
    <property type="evidence" value="ECO:0007669"/>
    <property type="project" value="UniProtKB-KW"/>
</dbReference>
<dbReference type="InterPro" id="IPR014710">
    <property type="entry name" value="RmlC-like_jellyroll"/>
</dbReference>
<dbReference type="PROSITE" id="PS50042">
    <property type="entry name" value="CNMP_BINDING_3"/>
    <property type="match status" value="1"/>
</dbReference>
<dbReference type="InterPro" id="IPR018335">
    <property type="entry name" value="Tscrpt_reg_HTH_Crp-type_CS"/>
</dbReference>
<dbReference type="GO" id="GO:0005829">
    <property type="term" value="C:cytosol"/>
    <property type="evidence" value="ECO:0007669"/>
    <property type="project" value="TreeGrafter"/>
</dbReference>
<dbReference type="PANTHER" id="PTHR24567">
    <property type="entry name" value="CRP FAMILY TRANSCRIPTIONAL REGULATORY PROTEIN"/>
    <property type="match status" value="1"/>
</dbReference>
<dbReference type="PRINTS" id="PR00034">
    <property type="entry name" value="HTHCRP"/>
</dbReference>
<dbReference type="SUPFAM" id="SSF51206">
    <property type="entry name" value="cAMP-binding domain-like"/>
    <property type="match status" value="1"/>
</dbReference>
<dbReference type="Gene3D" id="1.10.10.10">
    <property type="entry name" value="Winged helix-like DNA-binding domain superfamily/Winged helix DNA-binding domain"/>
    <property type="match status" value="1"/>
</dbReference>
<dbReference type="CDD" id="cd00038">
    <property type="entry name" value="CAP_ED"/>
    <property type="match status" value="1"/>
</dbReference>
<keyword evidence="3" id="KW-0804">Transcription</keyword>
<keyword evidence="7" id="KW-1185">Reference proteome</keyword>
<dbReference type="Gene3D" id="2.60.120.10">
    <property type="entry name" value="Jelly Rolls"/>
    <property type="match status" value="1"/>
</dbReference>
<organism evidence="6 7">
    <name type="scientific">Acuticoccus sediminis</name>
    <dbReference type="NCBI Taxonomy" id="2184697"/>
    <lineage>
        <taxon>Bacteria</taxon>
        <taxon>Pseudomonadati</taxon>
        <taxon>Pseudomonadota</taxon>
        <taxon>Alphaproteobacteria</taxon>
        <taxon>Hyphomicrobiales</taxon>
        <taxon>Amorphaceae</taxon>
        <taxon>Acuticoccus</taxon>
    </lineage>
</organism>
<dbReference type="InterPro" id="IPR018490">
    <property type="entry name" value="cNMP-bd_dom_sf"/>
</dbReference>
<feature type="domain" description="Cyclic nucleotide-binding" evidence="4">
    <location>
        <begin position="29"/>
        <end position="121"/>
    </location>
</feature>
<dbReference type="AlphaFoldDB" id="A0A8B2P035"/>
<evidence type="ECO:0000259" key="4">
    <source>
        <dbReference type="PROSITE" id="PS50042"/>
    </source>
</evidence>